<feature type="non-terminal residue" evidence="1">
    <location>
        <position position="1"/>
    </location>
</feature>
<evidence type="ECO:0000313" key="1">
    <source>
        <dbReference type="EMBL" id="CEK79370.1"/>
    </source>
</evidence>
<gene>
    <name evidence="1" type="primary">ORF115048</name>
</gene>
<accession>A0A0B7AHH2</accession>
<dbReference type="AlphaFoldDB" id="A0A0B7AHH2"/>
<sequence>VLNDSKNELVLECDYSEKAIESESDDHLDDEELFQSIDILDIYVQSGEQATLHGCIQGRDPSNLSSKY</sequence>
<dbReference type="EMBL" id="HACG01032505">
    <property type="protein sequence ID" value="CEK79370.1"/>
    <property type="molecule type" value="Transcribed_RNA"/>
</dbReference>
<name>A0A0B7AHH2_9EUPU</name>
<proteinExistence type="predicted"/>
<reference evidence="1" key="1">
    <citation type="submission" date="2014-12" db="EMBL/GenBank/DDBJ databases">
        <title>Insight into the proteome of Arion vulgaris.</title>
        <authorList>
            <person name="Aradska J."/>
            <person name="Bulat T."/>
            <person name="Smidak R."/>
            <person name="Sarate P."/>
            <person name="Gangsoo J."/>
            <person name="Sialana F."/>
            <person name="Bilban M."/>
            <person name="Lubec G."/>
        </authorList>
    </citation>
    <scope>NUCLEOTIDE SEQUENCE</scope>
    <source>
        <tissue evidence="1">Skin</tissue>
    </source>
</reference>
<protein>
    <submittedName>
        <fullName evidence="1">Uncharacterized protein</fullName>
    </submittedName>
</protein>
<organism evidence="1">
    <name type="scientific">Arion vulgaris</name>
    <dbReference type="NCBI Taxonomy" id="1028688"/>
    <lineage>
        <taxon>Eukaryota</taxon>
        <taxon>Metazoa</taxon>
        <taxon>Spiralia</taxon>
        <taxon>Lophotrochozoa</taxon>
        <taxon>Mollusca</taxon>
        <taxon>Gastropoda</taxon>
        <taxon>Heterobranchia</taxon>
        <taxon>Euthyneura</taxon>
        <taxon>Panpulmonata</taxon>
        <taxon>Eupulmonata</taxon>
        <taxon>Stylommatophora</taxon>
        <taxon>Helicina</taxon>
        <taxon>Arionoidea</taxon>
        <taxon>Arionidae</taxon>
        <taxon>Arion</taxon>
    </lineage>
</organism>